<feature type="compositionally biased region" description="Basic residues" evidence="2">
    <location>
        <begin position="843"/>
        <end position="853"/>
    </location>
</feature>
<name>A0A5C6PF88_9TELE</name>
<proteinExistence type="predicted"/>
<dbReference type="GO" id="GO:0030833">
    <property type="term" value="P:regulation of actin filament polymerization"/>
    <property type="evidence" value="ECO:0007669"/>
    <property type="project" value="TreeGrafter"/>
</dbReference>
<feature type="compositionally biased region" description="Low complexity" evidence="2">
    <location>
        <begin position="380"/>
        <end position="393"/>
    </location>
</feature>
<dbReference type="InterPro" id="IPR035899">
    <property type="entry name" value="DBL_dom_sf"/>
</dbReference>
<dbReference type="PROSITE" id="PS50003">
    <property type="entry name" value="PH_DOMAIN"/>
    <property type="match status" value="1"/>
</dbReference>
<dbReference type="Pfam" id="PF00621">
    <property type="entry name" value="RhoGEF"/>
    <property type="match status" value="1"/>
</dbReference>
<accession>A0A5C6PF88</accession>
<feature type="compositionally biased region" description="Basic and acidic residues" evidence="2">
    <location>
        <begin position="754"/>
        <end position="771"/>
    </location>
</feature>
<feature type="domain" description="DH" evidence="4">
    <location>
        <begin position="1"/>
        <end position="136"/>
    </location>
</feature>
<feature type="compositionally biased region" description="Basic and acidic residues" evidence="2">
    <location>
        <begin position="718"/>
        <end position="738"/>
    </location>
</feature>
<feature type="compositionally biased region" description="Polar residues" evidence="2">
    <location>
        <begin position="473"/>
        <end position="499"/>
    </location>
</feature>
<feature type="region of interest" description="Disordered" evidence="2">
    <location>
        <begin position="970"/>
        <end position="1009"/>
    </location>
</feature>
<dbReference type="Proteomes" id="UP000324091">
    <property type="component" value="Chromosome 12"/>
</dbReference>
<dbReference type="Gene3D" id="2.30.29.30">
    <property type="entry name" value="Pleckstrin-homology domain (PH domain)/Phosphotyrosine-binding domain (PTB)"/>
    <property type="match status" value="1"/>
</dbReference>
<dbReference type="EMBL" id="RHFK02000004">
    <property type="protein sequence ID" value="TWW77736.1"/>
    <property type="molecule type" value="Genomic_DNA"/>
</dbReference>
<reference evidence="5 6" key="1">
    <citation type="submission" date="2019-04" db="EMBL/GenBank/DDBJ databases">
        <title>Chromosome genome assembly for Takifugu flavidus.</title>
        <authorList>
            <person name="Xiao S."/>
        </authorList>
    </citation>
    <scope>NUCLEOTIDE SEQUENCE [LARGE SCALE GENOMIC DNA]</scope>
    <source>
        <strain evidence="5">HTHZ2018</strain>
        <tissue evidence="5">Muscle</tissue>
    </source>
</reference>
<keyword evidence="1" id="KW-0597">Phosphoprotein</keyword>
<feature type="region of interest" description="Disordered" evidence="2">
    <location>
        <begin position="624"/>
        <end position="853"/>
    </location>
</feature>
<feature type="region of interest" description="Disordered" evidence="2">
    <location>
        <begin position="460"/>
        <end position="609"/>
    </location>
</feature>
<feature type="compositionally biased region" description="Polar residues" evidence="2">
    <location>
        <begin position="815"/>
        <end position="826"/>
    </location>
</feature>
<dbReference type="SUPFAM" id="SSF50729">
    <property type="entry name" value="PH domain-like"/>
    <property type="match status" value="1"/>
</dbReference>
<dbReference type="InterPro" id="IPR001849">
    <property type="entry name" value="PH_domain"/>
</dbReference>
<dbReference type="Pfam" id="PF22697">
    <property type="entry name" value="SOS1_NGEF_PH"/>
    <property type="match status" value="1"/>
</dbReference>
<gene>
    <name evidence="5" type="ORF">D4764_12G0011260</name>
</gene>
<evidence type="ECO:0000313" key="6">
    <source>
        <dbReference type="Proteomes" id="UP000324091"/>
    </source>
</evidence>
<dbReference type="PANTHER" id="PTHR45924">
    <property type="entry name" value="FI17866P1"/>
    <property type="match status" value="1"/>
</dbReference>
<keyword evidence="6" id="KW-1185">Reference proteome</keyword>
<feature type="compositionally biased region" description="Low complexity" evidence="2">
    <location>
        <begin position="970"/>
        <end position="983"/>
    </location>
</feature>
<feature type="compositionally biased region" description="Basic and acidic residues" evidence="2">
    <location>
        <begin position="1160"/>
        <end position="1182"/>
    </location>
</feature>
<organism evidence="5 6">
    <name type="scientific">Takifugu flavidus</name>
    <name type="common">sansaifugu</name>
    <dbReference type="NCBI Taxonomy" id="433684"/>
    <lineage>
        <taxon>Eukaryota</taxon>
        <taxon>Metazoa</taxon>
        <taxon>Chordata</taxon>
        <taxon>Craniata</taxon>
        <taxon>Vertebrata</taxon>
        <taxon>Euteleostomi</taxon>
        <taxon>Actinopterygii</taxon>
        <taxon>Neopterygii</taxon>
        <taxon>Teleostei</taxon>
        <taxon>Neoteleostei</taxon>
        <taxon>Acanthomorphata</taxon>
        <taxon>Eupercaria</taxon>
        <taxon>Tetraodontiformes</taxon>
        <taxon>Tetradontoidea</taxon>
        <taxon>Tetraodontidae</taxon>
        <taxon>Takifugu</taxon>
    </lineage>
</organism>
<protein>
    <submittedName>
        <fullName evidence="5">Pleckstrin-like proteiny domain-containing family G member 2</fullName>
    </submittedName>
</protein>
<feature type="compositionally biased region" description="Acidic residues" evidence="2">
    <location>
        <begin position="416"/>
        <end position="425"/>
    </location>
</feature>
<feature type="region of interest" description="Disordered" evidence="2">
    <location>
        <begin position="412"/>
        <end position="434"/>
    </location>
</feature>
<feature type="region of interest" description="Disordered" evidence="2">
    <location>
        <begin position="1391"/>
        <end position="1412"/>
    </location>
</feature>
<feature type="compositionally biased region" description="Pro residues" evidence="2">
    <location>
        <begin position="1400"/>
        <end position="1412"/>
    </location>
</feature>
<feature type="compositionally biased region" description="Basic and acidic residues" evidence="2">
    <location>
        <begin position="524"/>
        <end position="552"/>
    </location>
</feature>
<evidence type="ECO:0000259" key="4">
    <source>
        <dbReference type="PROSITE" id="PS50010"/>
    </source>
</evidence>
<evidence type="ECO:0000259" key="3">
    <source>
        <dbReference type="PROSITE" id="PS50003"/>
    </source>
</evidence>
<evidence type="ECO:0000313" key="5">
    <source>
        <dbReference type="EMBL" id="TWW77736.1"/>
    </source>
</evidence>
<dbReference type="Gene3D" id="1.20.900.10">
    <property type="entry name" value="Dbl homology (DH) domain"/>
    <property type="match status" value="1"/>
</dbReference>
<evidence type="ECO:0000256" key="2">
    <source>
        <dbReference type="SAM" id="MobiDB-lite"/>
    </source>
</evidence>
<dbReference type="GO" id="GO:0031267">
    <property type="term" value="F:small GTPase binding"/>
    <property type="evidence" value="ECO:0007669"/>
    <property type="project" value="TreeGrafter"/>
</dbReference>
<dbReference type="PANTHER" id="PTHR45924:SF3">
    <property type="entry name" value="PLECKSTRIN HOMOLOGY DOMAIN-CONTAINING FAMILY G MEMBER 2"/>
    <property type="match status" value="1"/>
</dbReference>
<dbReference type="InterPro" id="IPR000219">
    <property type="entry name" value="DH_dom"/>
</dbReference>
<feature type="region of interest" description="Disordered" evidence="2">
    <location>
        <begin position="348"/>
        <end position="393"/>
    </location>
</feature>
<evidence type="ECO:0000256" key="1">
    <source>
        <dbReference type="ARBA" id="ARBA00022553"/>
    </source>
</evidence>
<sequence length="1412" mass="157411">MFLRDLTDVSCVSPSDLLEDLERSPHAGAIAECFVERSEAFEIYTLYCMNYPSSVAVLRECMNNKSLVPFFQERQTTLNHSLPLETYLLKPVQRILKYHLLLQELSKHLDKSDPGYVVVEDAIVAMTAVAWYINDMKRKQEHAVRLQEIEALLVNWMGPDLSGFGELVLEGSFKVQRVKKERAFFLFDRMLLIAKKKLEHFVYSTHIFCCNLLLVETLKDPLSFRVSDQTIPKQQHVVQTKNQEEKRLWVHYLKRLIVENHPASLPLKARQVLGDDLCCLSQFDQDSLKRCSTLLRLDDAHGYHRGRRQSEPPELLMYTPEKSRKSLPLLLEGNLPYRRIRRQSAPAKDIETVFNPGGENVETPSSPAAPKVDSEGDQCPTRSPTLTGSTSTLASSVIEVELDRAGPELAQQPNQELEEEDEEELPPLSPPPTLSITEEILEFINQSRVKEGLSIIVDTTEQDLDQTKDAPSPSEQTNFTSPLLPTACSSSPLPTMQQEQTEEIEKVEKGYPASSREEDEYEEEIKRPGAEEAQKRVKVCEEKEEEKKKTGDEGAGGDPASDPKSSVSVEEQEKSKRPELLDRATRGQDPIPQIQRCQPTTGGAQISRWDKTIIEKIRSYYEAAAKAEERDDEEEKELGEGTSLRRRNSFSEIPSGLVKESVSQFDVGDRQWEEQTHTQSPRWGSHLAPRSPEKTDQPLSSLDLGAGAPSGVTQDQEDPNHRAPVSKEAEISDRHDGVCNKPPNDGPRDEEEEKEKSSQGEEPTTSHDKCNNEASPGNPDVVNVHEPIQAPATETHGSDKEPSREPVAHREIGQRTGNTTDSLWTRNSDKDLANSHRSPSSPTHKKTGRWSHHSRIASANRVLFEAMGSDVAGIGLFEASPVVDPVLIENSARILSRVQTLALMYSAKAGTMKVPLHQKQGDVAMKPLMSLNRPSEPQNKSPHEHQLYSEDKMESHTVTKVEPQTTALTLQQTQTQHQTQNQTKAYSKGQAWDQTPPEKKIGGTESYVKESRKRVPCESLMSSEVWTPVGQQQTGTFTLSRPRDFISALNRGSSRESSCCSTGDSRTSVQSPRVQSPSRTQRECCHSKSDLQTQLELQSAPASAVDSRFRGHSEGLHRGNGQIYADTEETAGGARSQLTDKPLQYPECITQPETPNLSLHGDRPSLWESHKEQHEMSKRDTKQSTATRSKAEETSPVELVLIVAPPESQNPPDPLLGQYHEQHQKNALQLEGAVKISGTSKEMDGLHENAGGGWSQMSELHQSRSVDLLPTFTIPRPVDPPATVAAQAPANASRCTSEQSTFCLQTTLHLFSEISIYYGRSCFISYTKLFPLSSLSPPQLVFSVHVLFSGDLQLSCPARSHPGWVPATKMALFSIFNSIFPCLSPLSQSLPSNESDPSPDRVPFPSPFFPSP</sequence>
<dbReference type="InterPro" id="IPR011993">
    <property type="entry name" value="PH-like_dom_sf"/>
</dbReference>
<dbReference type="InterPro" id="IPR043324">
    <property type="entry name" value="PH_PLEKHG1_G2_G3"/>
</dbReference>
<feature type="compositionally biased region" description="Basic and acidic residues" evidence="2">
    <location>
        <begin position="667"/>
        <end position="676"/>
    </location>
</feature>
<feature type="region of interest" description="Disordered" evidence="2">
    <location>
        <begin position="1147"/>
        <end position="1196"/>
    </location>
</feature>
<feature type="region of interest" description="Disordered" evidence="2">
    <location>
        <begin position="1050"/>
        <end position="1081"/>
    </location>
</feature>
<feature type="compositionally biased region" description="Basic and acidic residues" evidence="2">
    <location>
        <begin position="796"/>
        <end position="813"/>
    </location>
</feature>
<feature type="compositionally biased region" description="Polar residues" evidence="2">
    <location>
        <begin position="1050"/>
        <end position="1079"/>
    </location>
</feature>
<dbReference type="SMART" id="SM00325">
    <property type="entry name" value="RhoGEF"/>
    <property type="match status" value="1"/>
</dbReference>
<feature type="compositionally biased region" description="Basic and acidic residues" evidence="2">
    <location>
        <begin position="571"/>
        <end position="586"/>
    </location>
</feature>
<dbReference type="SUPFAM" id="SSF48065">
    <property type="entry name" value="DBL homology domain (DH-domain)"/>
    <property type="match status" value="1"/>
</dbReference>
<feature type="compositionally biased region" description="Polar residues" evidence="2">
    <location>
        <begin position="595"/>
        <end position="604"/>
    </location>
</feature>
<dbReference type="SMART" id="SM00233">
    <property type="entry name" value="PH"/>
    <property type="match status" value="1"/>
</dbReference>
<dbReference type="InterPro" id="IPR055251">
    <property type="entry name" value="SOS1_NGEF_PH"/>
</dbReference>
<dbReference type="GO" id="GO:0005085">
    <property type="term" value="F:guanyl-nucleotide exchange factor activity"/>
    <property type="evidence" value="ECO:0007669"/>
    <property type="project" value="InterPro"/>
</dbReference>
<dbReference type="CDD" id="cd13243">
    <property type="entry name" value="PH_PLEKHG1_G2_G3"/>
    <property type="match status" value="1"/>
</dbReference>
<dbReference type="CDD" id="cd00160">
    <property type="entry name" value="RhoGEF"/>
    <property type="match status" value="1"/>
</dbReference>
<feature type="compositionally biased region" description="Basic and acidic residues" evidence="2">
    <location>
        <begin position="996"/>
        <end position="1009"/>
    </location>
</feature>
<feature type="domain" description="PH" evidence="3">
    <location>
        <begin position="160"/>
        <end position="258"/>
    </location>
</feature>
<dbReference type="PROSITE" id="PS50010">
    <property type="entry name" value="DH_2"/>
    <property type="match status" value="1"/>
</dbReference>
<comment type="caution">
    <text evidence="5">The sequence shown here is derived from an EMBL/GenBank/DDBJ whole genome shotgun (WGS) entry which is preliminary data.</text>
</comment>